<dbReference type="PANTHER" id="PTHR18934:SF118">
    <property type="entry name" value="ATP-DEPENDENT RNA HELICASE DHX33"/>
    <property type="match status" value="1"/>
</dbReference>
<sequence>IQRQIGKYHMAHTCIHLEEASGDILAFLTGQEEIESVERLVHERIRQLPDGSQNLLTVPIYASLPSEQQMNAFKPAPSGFRKVI</sequence>
<dbReference type="EMBL" id="AMZH03008225">
    <property type="protein sequence ID" value="RRT59412.1"/>
    <property type="molecule type" value="Genomic_DNA"/>
</dbReference>
<dbReference type="EC" id="3.6.4.13" evidence="1"/>
<organism evidence="5 6">
    <name type="scientific">Ensete ventricosum</name>
    <name type="common">Abyssinian banana</name>
    <name type="synonym">Musa ensete</name>
    <dbReference type="NCBI Taxonomy" id="4639"/>
    <lineage>
        <taxon>Eukaryota</taxon>
        <taxon>Viridiplantae</taxon>
        <taxon>Streptophyta</taxon>
        <taxon>Embryophyta</taxon>
        <taxon>Tracheophyta</taxon>
        <taxon>Spermatophyta</taxon>
        <taxon>Magnoliopsida</taxon>
        <taxon>Liliopsida</taxon>
        <taxon>Zingiberales</taxon>
        <taxon>Musaceae</taxon>
        <taxon>Ensete</taxon>
    </lineage>
</organism>
<name>A0A426Z615_ENSVE</name>
<accession>A0A426Z615</accession>
<dbReference type="AlphaFoldDB" id="A0A426Z615"/>
<keyword evidence="2" id="KW-0378">Hydrolase</keyword>
<dbReference type="PANTHER" id="PTHR18934">
    <property type="entry name" value="ATP-DEPENDENT RNA HELICASE"/>
    <property type="match status" value="1"/>
</dbReference>
<evidence type="ECO:0000313" key="6">
    <source>
        <dbReference type="Proteomes" id="UP000287651"/>
    </source>
</evidence>
<protein>
    <recommendedName>
        <fullName evidence="1">RNA helicase</fullName>
        <ecNumber evidence="1">3.6.4.13</ecNumber>
    </recommendedName>
</protein>
<comment type="catalytic activity">
    <reaction evidence="4">
        <text>ATP + H2O = ADP + phosphate + H(+)</text>
        <dbReference type="Rhea" id="RHEA:13065"/>
        <dbReference type="ChEBI" id="CHEBI:15377"/>
        <dbReference type="ChEBI" id="CHEBI:15378"/>
        <dbReference type="ChEBI" id="CHEBI:30616"/>
        <dbReference type="ChEBI" id="CHEBI:43474"/>
        <dbReference type="ChEBI" id="CHEBI:456216"/>
        <dbReference type="EC" id="3.6.4.13"/>
    </reaction>
</comment>
<feature type="non-terminal residue" evidence="5">
    <location>
        <position position="1"/>
    </location>
</feature>
<gene>
    <name evidence="5" type="ORF">B296_00016058</name>
</gene>
<evidence type="ECO:0000256" key="1">
    <source>
        <dbReference type="ARBA" id="ARBA00012552"/>
    </source>
</evidence>
<keyword evidence="3" id="KW-0547">Nucleotide-binding</keyword>
<dbReference type="GO" id="GO:0045943">
    <property type="term" value="P:positive regulation of transcription by RNA polymerase I"/>
    <property type="evidence" value="ECO:0007669"/>
    <property type="project" value="TreeGrafter"/>
</dbReference>
<evidence type="ECO:0000256" key="4">
    <source>
        <dbReference type="ARBA" id="ARBA00047984"/>
    </source>
</evidence>
<evidence type="ECO:0000256" key="2">
    <source>
        <dbReference type="ARBA" id="ARBA00022801"/>
    </source>
</evidence>
<dbReference type="GO" id="GO:0003725">
    <property type="term" value="F:double-stranded RNA binding"/>
    <property type="evidence" value="ECO:0007669"/>
    <property type="project" value="TreeGrafter"/>
</dbReference>
<keyword evidence="3" id="KW-0347">Helicase</keyword>
<dbReference type="Proteomes" id="UP000287651">
    <property type="component" value="Unassembled WGS sequence"/>
</dbReference>
<keyword evidence="3" id="KW-0067">ATP-binding</keyword>
<reference evidence="5 6" key="1">
    <citation type="journal article" date="2014" name="Agronomy (Basel)">
        <title>A Draft Genome Sequence for Ensete ventricosum, the Drought-Tolerant Tree Against Hunger.</title>
        <authorList>
            <person name="Harrison J."/>
            <person name="Moore K.A."/>
            <person name="Paszkiewicz K."/>
            <person name="Jones T."/>
            <person name="Grant M."/>
            <person name="Ambacheew D."/>
            <person name="Muzemil S."/>
            <person name="Studholme D.J."/>
        </authorList>
    </citation>
    <scope>NUCLEOTIDE SEQUENCE [LARGE SCALE GENOMIC DNA]</scope>
</reference>
<dbReference type="GO" id="GO:0016787">
    <property type="term" value="F:hydrolase activity"/>
    <property type="evidence" value="ECO:0007669"/>
    <property type="project" value="UniProtKB-KW"/>
</dbReference>
<evidence type="ECO:0000313" key="5">
    <source>
        <dbReference type="EMBL" id="RRT59412.1"/>
    </source>
</evidence>
<comment type="caution">
    <text evidence="5">The sequence shown here is derived from an EMBL/GenBank/DDBJ whole genome shotgun (WGS) entry which is preliminary data.</text>
</comment>
<dbReference type="Gene3D" id="3.40.50.300">
    <property type="entry name" value="P-loop containing nucleotide triphosphate hydrolases"/>
    <property type="match status" value="1"/>
</dbReference>
<proteinExistence type="predicted"/>
<dbReference type="GO" id="GO:0003724">
    <property type="term" value="F:RNA helicase activity"/>
    <property type="evidence" value="ECO:0007669"/>
    <property type="project" value="UniProtKB-EC"/>
</dbReference>
<dbReference type="GO" id="GO:0005730">
    <property type="term" value="C:nucleolus"/>
    <property type="evidence" value="ECO:0007669"/>
    <property type="project" value="TreeGrafter"/>
</dbReference>
<evidence type="ECO:0000256" key="3">
    <source>
        <dbReference type="ARBA" id="ARBA00022806"/>
    </source>
</evidence>
<dbReference type="InterPro" id="IPR027417">
    <property type="entry name" value="P-loop_NTPase"/>
</dbReference>